<dbReference type="GO" id="GO:0046872">
    <property type="term" value="F:metal ion binding"/>
    <property type="evidence" value="ECO:0007669"/>
    <property type="project" value="UniProtKB-KW"/>
</dbReference>
<name>A0ABD3N053_9STRA</name>
<evidence type="ECO:0000256" key="7">
    <source>
        <dbReference type="SAM" id="SignalP"/>
    </source>
</evidence>
<keyword evidence="4" id="KW-0223">Dioxygenase</keyword>
<feature type="signal peptide" evidence="7">
    <location>
        <begin position="1"/>
        <end position="23"/>
    </location>
</feature>
<proteinExistence type="predicted"/>
<evidence type="ECO:0000259" key="8">
    <source>
        <dbReference type="PROSITE" id="PS51471"/>
    </source>
</evidence>
<keyword evidence="7" id="KW-0732">Signal</keyword>
<dbReference type="InterPro" id="IPR051559">
    <property type="entry name" value="HIF_prolyl_hydroxylases"/>
</dbReference>
<dbReference type="PANTHER" id="PTHR12907:SF26">
    <property type="entry name" value="HIF PROLYL HYDROXYLASE, ISOFORM C"/>
    <property type="match status" value="1"/>
</dbReference>
<dbReference type="Proteomes" id="UP001530293">
    <property type="component" value="Unassembled WGS sequence"/>
</dbReference>
<dbReference type="Gene3D" id="2.60.120.620">
    <property type="entry name" value="q2cbj1_9rhob like domain"/>
    <property type="match status" value="1"/>
</dbReference>
<evidence type="ECO:0000256" key="5">
    <source>
        <dbReference type="ARBA" id="ARBA00023002"/>
    </source>
</evidence>
<evidence type="ECO:0000256" key="4">
    <source>
        <dbReference type="ARBA" id="ARBA00022964"/>
    </source>
</evidence>
<protein>
    <recommendedName>
        <fullName evidence="8">Fe2OG dioxygenase domain-containing protein</fullName>
    </recommendedName>
</protein>
<organism evidence="9 10">
    <name type="scientific">Discostella pseudostelligera</name>
    <dbReference type="NCBI Taxonomy" id="259834"/>
    <lineage>
        <taxon>Eukaryota</taxon>
        <taxon>Sar</taxon>
        <taxon>Stramenopiles</taxon>
        <taxon>Ochrophyta</taxon>
        <taxon>Bacillariophyta</taxon>
        <taxon>Coscinodiscophyceae</taxon>
        <taxon>Thalassiosirophycidae</taxon>
        <taxon>Stephanodiscales</taxon>
        <taxon>Stephanodiscaceae</taxon>
        <taxon>Discostella</taxon>
    </lineage>
</organism>
<dbReference type="InterPro" id="IPR044862">
    <property type="entry name" value="Pro_4_hyd_alph_FE2OG_OXY"/>
</dbReference>
<comment type="cofactor">
    <cofactor evidence="1">
        <name>L-ascorbate</name>
        <dbReference type="ChEBI" id="CHEBI:38290"/>
    </cofactor>
</comment>
<dbReference type="EMBL" id="JALLBG020000059">
    <property type="protein sequence ID" value="KAL3768989.1"/>
    <property type="molecule type" value="Genomic_DNA"/>
</dbReference>
<dbReference type="GO" id="GO:0051213">
    <property type="term" value="F:dioxygenase activity"/>
    <property type="evidence" value="ECO:0007669"/>
    <property type="project" value="UniProtKB-KW"/>
</dbReference>
<keyword evidence="5" id="KW-0560">Oxidoreductase</keyword>
<dbReference type="PROSITE" id="PS51471">
    <property type="entry name" value="FE2OG_OXY"/>
    <property type="match status" value="1"/>
</dbReference>
<feature type="domain" description="Fe2OG dioxygenase" evidence="8">
    <location>
        <begin position="268"/>
        <end position="501"/>
    </location>
</feature>
<evidence type="ECO:0000313" key="10">
    <source>
        <dbReference type="Proteomes" id="UP001530293"/>
    </source>
</evidence>
<dbReference type="GO" id="GO:0031418">
    <property type="term" value="F:L-ascorbic acid binding"/>
    <property type="evidence" value="ECO:0007669"/>
    <property type="project" value="UniProtKB-KW"/>
</dbReference>
<dbReference type="Pfam" id="PF13640">
    <property type="entry name" value="2OG-FeII_Oxy_3"/>
    <property type="match status" value="1"/>
</dbReference>
<dbReference type="InterPro" id="IPR006620">
    <property type="entry name" value="Pro_4_hyd_alph"/>
</dbReference>
<evidence type="ECO:0000256" key="6">
    <source>
        <dbReference type="ARBA" id="ARBA00023004"/>
    </source>
</evidence>
<keyword evidence="2" id="KW-0479">Metal-binding</keyword>
<keyword evidence="3" id="KW-0847">Vitamin C</keyword>
<dbReference type="AlphaFoldDB" id="A0ABD3N053"/>
<keyword evidence="10" id="KW-1185">Reference proteome</keyword>
<dbReference type="PANTHER" id="PTHR12907">
    <property type="entry name" value="EGL NINE HOMOLOG-RELATED"/>
    <property type="match status" value="1"/>
</dbReference>
<feature type="chain" id="PRO_5044762048" description="Fe2OG dioxygenase domain-containing protein" evidence="7">
    <location>
        <begin position="24"/>
        <end position="509"/>
    </location>
</feature>
<comment type="caution">
    <text evidence="9">The sequence shown here is derived from an EMBL/GenBank/DDBJ whole genome shotgun (WGS) entry which is preliminary data.</text>
</comment>
<evidence type="ECO:0000256" key="2">
    <source>
        <dbReference type="ARBA" id="ARBA00022723"/>
    </source>
</evidence>
<keyword evidence="6" id="KW-0408">Iron</keyword>
<gene>
    <name evidence="9" type="ORF">ACHAWU_002021</name>
</gene>
<evidence type="ECO:0000256" key="3">
    <source>
        <dbReference type="ARBA" id="ARBA00022896"/>
    </source>
</evidence>
<reference evidence="9 10" key="1">
    <citation type="submission" date="2024-10" db="EMBL/GenBank/DDBJ databases">
        <title>Updated reference genomes for cyclostephanoid diatoms.</title>
        <authorList>
            <person name="Roberts W.R."/>
            <person name="Alverson A.J."/>
        </authorList>
    </citation>
    <scope>NUCLEOTIDE SEQUENCE [LARGE SCALE GENOMIC DNA]</scope>
    <source>
        <strain evidence="9 10">AJA232-27</strain>
    </source>
</reference>
<sequence>MLMGMVLLLVGMVALLSVSVVGGTTSSSSSSRLSHHGNGNDAAASFLVNAFSFTTIIRHNASIGRKIYFHHAQHQLLNNHRRIVQQSSSRDDAPSLSSPSILLFSSSSSHSVIETASSSVDEINNIDSHNTNSISTPHPLILPEHIRTIKRGGVAILPNWLPSHLISSMKTDAQTLFESGHFQPDGLTNTAIKSQNFSVKADRQTFRGGGGGSGEEKSSSGWYNASIGNITARLEFANRMDQLRQELSLGLDRPTLFKEEHEEMNTRQRHEITYNWYEPGAKLGRHLDEHHEEMKGPKGWMLPTRRSVTWLVYLNDHWNEDEGGALRCFPRSEAQMDLNGDAAQVGAQDGNLQVGWVNGGADPVFLDCFRPSGMAALYQLVRVSAEEGKESGFERRILSVEDFDVPSMQPIEFAPFLLPEVRDTFTQISTSRLDPRFAGSSSSSPLSSDSIDFDCSDESTILDVLPTAGTLVLFDSVSLPHLVREVTGKRQRIAATGWFHEDSQFVLEI</sequence>
<accession>A0ABD3N053</accession>
<dbReference type="InterPro" id="IPR005123">
    <property type="entry name" value="Oxoglu/Fe-dep_dioxygenase_dom"/>
</dbReference>
<evidence type="ECO:0000256" key="1">
    <source>
        <dbReference type="ARBA" id="ARBA00001961"/>
    </source>
</evidence>
<evidence type="ECO:0000313" key="9">
    <source>
        <dbReference type="EMBL" id="KAL3768989.1"/>
    </source>
</evidence>
<dbReference type="SMART" id="SM00702">
    <property type="entry name" value="P4Hc"/>
    <property type="match status" value="1"/>
</dbReference>